<dbReference type="EMBL" id="JAMKFE010000009">
    <property type="protein sequence ID" value="MCM5680914.1"/>
    <property type="molecule type" value="Genomic_DNA"/>
</dbReference>
<dbReference type="Pfam" id="PF04717">
    <property type="entry name" value="Phage_base_V"/>
    <property type="match status" value="1"/>
</dbReference>
<protein>
    <submittedName>
        <fullName evidence="6">Type VI secretion system tip protein VgrG</fullName>
    </submittedName>
</protein>
<evidence type="ECO:0000256" key="3">
    <source>
        <dbReference type="ARBA" id="ARBA00022525"/>
    </source>
</evidence>
<dbReference type="NCBIfam" id="TIGR03361">
    <property type="entry name" value="VI_Rhs_Vgr"/>
    <property type="match status" value="1"/>
</dbReference>
<gene>
    <name evidence="6" type="ORF">M8A51_15415</name>
</gene>
<dbReference type="PANTHER" id="PTHR32305:SF15">
    <property type="entry name" value="PROTEIN RHSA-RELATED"/>
    <property type="match status" value="1"/>
</dbReference>
<comment type="similarity">
    <text evidence="2">Belongs to the VgrG protein family.</text>
</comment>
<dbReference type="InterPro" id="IPR006533">
    <property type="entry name" value="T6SS_Vgr_RhsGE"/>
</dbReference>
<evidence type="ECO:0000313" key="6">
    <source>
        <dbReference type="EMBL" id="MCM5680914.1"/>
    </source>
</evidence>
<evidence type="ECO:0000259" key="5">
    <source>
        <dbReference type="Pfam" id="PF22178"/>
    </source>
</evidence>
<evidence type="ECO:0000313" key="7">
    <source>
        <dbReference type="Proteomes" id="UP001165541"/>
    </source>
</evidence>
<organism evidence="6 7">
    <name type="scientific">Caldimonas mangrovi</name>
    <dbReference type="NCBI Taxonomy" id="2944811"/>
    <lineage>
        <taxon>Bacteria</taxon>
        <taxon>Pseudomonadati</taxon>
        <taxon>Pseudomonadota</taxon>
        <taxon>Betaproteobacteria</taxon>
        <taxon>Burkholderiales</taxon>
        <taxon>Sphaerotilaceae</taxon>
        <taxon>Caldimonas</taxon>
    </lineage>
</organism>
<dbReference type="SUPFAM" id="SSF69279">
    <property type="entry name" value="Phage tail proteins"/>
    <property type="match status" value="2"/>
</dbReference>
<keyword evidence="3" id="KW-0964">Secreted</keyword>
<keyword evidence="7" id="KW-1185">Reference proteome</keyword>
<dbReference type="Gene3D" id="2.40.50.230">
    <property type="entry name" value="Gp5 N-terminal domain"/>
    <property type="match status" value="1"/>
</dbReference>
<feature type="domain" description="Gp5/Type VI secretion system Vgr protein OB-fold" evidence="4">
    <location>
        <begin position="380"/>
        <end position="448"/>
    </location>
</feature>
<dbReference type="InterPro" id="IPR006531">
    <property type="entry name" value="Gp5/Vgr_OB"/>
</dbReference>
<dbReference type="SUPFAM" id="SSF69255">
    <property type="entry name" value="gp5 N-terminal domain-like"/>
    <property type="match status" value="1"/>
</dbReference>
<evidence type="ECO:0000256" key="2">
    <source>
        <dbReference type="ARBA" id="ARBA00005558"/>
    </source>
</evidence>
<feature type="domain" description="Gp5/Type VI secretion system Vgr C-terminal trimerisation" evidence="5">
    <location>
        <begin position="465"/>
        <end position="574"/>
    </location>
</feature>
<dbReference type="NCBIfam" id="TIGR01646">
    <property type="entry name" value="vgr_GE"/>
    <property type="match status" value="1"/>
</dbReference>
<dbReference type="InterPro" id="IPR054030">
    <property type="entry name" value="Gp5_Vgr_C"/>
</dbReference>
<dbReference type="Pfam" id="PF05954">
    <property type="entry name" value="Phage_GPD"/>
    <property type="match status" value="1"/>
</dbReference>
<dbReference type="SUPFAM" id="SSF69349">
    <property type="entry name" value="Phage fibre proteins"/>
    <property type="match status" value="1"/>
</dbReference>
<reference evidence="6" key="1">
    <citation type="submission" date="2022-05" db="EMBL/GenBank/DDBJ databases">
        <title>Schlegelella sp. nov., isolated from mangrove soil.</title>
        <authorList>
            <person name="Liu Y."/>
            <person name="Ge X."/>
            <person name="Liu W."/>
        </authorList>
    </citation>
    <scope>NUCLEOTIDE SEQUENCE</scope>
    <source>
        <strain evidence="6">S2-27</strain>
    </source>
</reference>
<evidence type="ECO:0000256" key="1">
    <source>
        <dbReference type="ARBA" id="ARBA00004613"/>
    </source>
</evidence>
<evidence type="ECO:0000259" key="4">
    <source>
        <dbReference type="Pfam" id="PF04717"/>
    </source>
</evidence>
<comment type="subcellular location">
    <subcellularLocation>
        <location evidence="1">Secreted</location>
    </subcellularLocation>
</comment>
<dbReference type="Proteomes" id="UP001165541">
    <property type="component" value="Unassembled WGS sequence"/>
</dbReference>
<accession>A0ABT0YRF9</accession>
<dbReference type="InterPro" id="IPR050708">
    <property type="entry name" value="T6SS_VgrG/RHS"/>
</dbReference>
<proteinExistence type="inferred from homology"/>
<dbReference type="Gene3D" id="3.55.50.10">
    <property type="entry name" value="Baseplate protein-like domains"/>
    <property type="match status" value="1"/>
</dbReference>
<dbReference type="RefSeq" id="WP_251779365.1">
    <property type="nucleotide sequence ID" value="NZ_JAMKFE010000009.1"/>
</dbReference>
<dbReference type="Pfam" id="PF22178">
    <property type="entry name" value="Gp5_trimer_C"/>
    <property type="match status" value="1"/>
</dbReference>
<name>A0ABT0YRF9_9BURK</name>
<sequence length="747" mass="83044">MARVMEISTPLGDDVLLFRSMSANEELGRLFEYRIEVLSERDDVDPDDVLGKNVTVKLELPEGDPRAFDGFVTRFASAGVVGRYHRYLITARPWLWLLTRASDCRIFQQKSVPDIIKEIFDKYPVAAFENRLTGSYGPQEYCVQYRETDFNFVSRLMEQEGIYYFFEHEDGKHTLVLADGPSAHTPYDGYASLPFVPHDRGGRLEQEYVAEWSFSREIQPGAYVLDDFDFTKPSTELRVTTKRERQHAEAAHEVYDYPGRYEQSGDGEHYVRTRLEEQQARHELVHAAGNARGVAAGSLLKLTGHTRADQNREYLIVSTHIVLEYTEYEAMESSGSRFHCSFGALPSAEVFRSERLTRKPFVQGPQTAIVVGPGGDEIYTDKYGRVKVQFHWDRLGAQDENSSCWVRVSQPWAGKNFGMIAIPRIGQEVVVDFLEGDPDRPMITGRVYNAEQMPPWELPGNMTRTGIVTRSSKGGSASNANELRFEDKKGEEEVFLHAERNLRTTVEVDELRDVGNDRTTDIHGIDRLTVDKSRYEHVKGDFRDLLIDNLSLRRIGAGEIEEITDGLQTTIKTGGHQHTVSSGGQTINITGGIEETVTGAVTQNVNGGDYSQTVSTGSSTQTISVGSWTVNATAGLEMITTQKLNITAPMGVFLLGGTKLNGYATEESWFSAFKYGVTGMSTESKGVNMETKGVDIGSVGFKGESVAFKNSEAALNKVANVLQIANPVTLIAQGAIALHKKAMTIIG</sequence>
<dbReference type="InterPro" id="IPR017847">
    <property type="entry name" value="T6SS_RhsGE_Vgr_subset"/>
</dbReference>
<dbReference type="InterPro" id="IPR037026">
    <property type="entry name" value="Vgr_OB-fold_dom_sf"/>
</dbReference>
<dbReference type="PANTHER" id="PTHR32305">
    <property type="match status" value="1"/>
</dbReference>
<dbReference type="Gene3D" id="4.10.220.110">
    <property type="match status" value="1"/>
</dbReference>
<comment type="caution">
    <text evidence="6">The sequence shown here is derived from an EMBL/GenBank/DDBJ whole genome shotgun (WGS) entry which is preliminary data.</text>
</comment>
<dbReference type="Gene3D" id="2.30.110.50">
    <property type="match status" value="1"/>
</dbReference>